<evidence type="ECO:0000313" key="2">
    <source>
        <dbReference type="EMBL" id="NCN65208.1"/>
    </source>
</evidence>
<dbReference type="AlphaFoldDB" id="A0A8J8CFQ9"/>
<dbReference type="EMBL" id="JAACQH010000040">
    <property type="protein sequence ID" value="NCS91219.1"/>
    <property type="molecule type" value="Genomic_DNA"/>
</dbReference>
<dbReference type="Pfam" id="PF17761">
    <property type="entry name" value="DUF1016_N"/>
    <property type="match status" value="1"/>
</dbReference>
<evidence type="ECO:0000313" key="3">
    <source>
        <dbReference type="EMBL" id="NCS91219.1"/>
    </source>
</evidence>
<name>A0A8J8CFQ9_9ARCH</name>
<gene>
    <name evidence="3" type="ORF">GW779_02190</name>
    <name evidence="2" type="ORF">GW910_03980</name>
</gene>
<organism evidence="3 4">
    <name type="scientific">Candidatus Altarchaeum hamiconexum</name>
    <dbReference type="NCBI Taxonomy" id="1803513"/>
    <lineage>
        <taxon>Archaea</taxon>
        <taxon>Candidatus Altarchaeota</taxon>
        <taxon>Candidatus Altiarchaeia</taxon>
        <taxon>Candidatus Altarchaeales</taxon>
        <taxon>Candidatus Altarchaeaceae</taxon>
        <taxon>Candidatus Altarchaeum</taxon>
    </lineage>
</organism>
<protein>
    <submittedName>
        <fullName evidence="3">DUF1016 domain-containing protein</fullName>
    </submittedName>
</protein>
<feature type="domain" description="YhcG N-terminal" evidence="1">
    <location>
        <begin position="18"/>
        <end position="87"/>
    </location>
</feature>
<dbReference type="InterPro" id="IPR041527">
    <property type="entry name" value="YhcG_N"/>
</dbReference>
<evidence type="ECO:0000313" key="4">
    <source>
        <dbReference type="Proteomes" id="UP000738826"/>
    </source>
</evidence>
<dbReference type="PANTHER" id="PTHR30547">
    <property type="entry name" value="UNCHARACTERIZED PROTEIN YHCG-RELATED"/>
    <property type="match status" value="1"/>
</dbReference>
<reference evidence="3" key="1">
    <citation type="submission" date="2019-11" db="EMBL/GenBank/DDBJ databases">
        <title>Lipid analysis of CO2-rich subsurface aquifers suggests an autotrophy-based deep biosphere with lysolipids enriched in CPR bacteria.</title>
        <authorList>
            <person name="Probst A.J."/>
            <person name="Elling F.J."/>
            <person name="Castelle C.J."/>
            <person name="Zhu Q."/>
            <person name="Elvert M."/>
            <person name="Birarda G."/>
            <person name="Holman H.-Y."/>
            <person name="Lane K.R."/>
            <person name="Ladd B."/>
            <person name="Ryan M.C."/>
            <person name="Woyke T."/>
            <person name="Hinrichs K.-U."/>
            <person name="Banfield J.F."/>
        </authorList>
    </citation>
    <scope>NUCLEOTIDE SEQUENCE</scope>
    <source>
        <strain evidence="2">CG_2015-01_33_1645</strain>
        <strain evidence="3">CG_2015-04_33_537</strain>
    </source>
</reference>
<proteinExistence type="predicted"/>
<accession>A0A8J8CFQ9</accession>
<comment type="caution">
    <text evidence="3">The sequence shown here is derived from an EMBL/GenBank/DDBJ whole genome shotgun (WGS) entry which is preliminary data.</text>
</comment>
<dbReference type="Proteomes" id="UP000768163">
    <property type="component" value="Unassembled WGS sequence"/>
</dbReference>
<dbReference type="InterPro" id="IPR053148">
    <property type="entry name" value="PD-DEXK-like_domain"/>
</dbReference>
<evidence type="ECO:0000259" key="1">
    <source>
        <dbReference type="Pfam" id="PF17761"/>
    </source>
</evidence>
<sequence length="97" mass="11288">MIKKEITAKNYGCLIDRIAEILTEARSKVVREINKAQVLAYWEIGRDIVKFEEKGKIRAKYGKKPLVRLSEDLTQKFSRGFSTDNLEWKIRNKTDGV</sequence>
<dbReference type="Proteomes" id="UP000738826">
    <property type="component" value="Unassembled WGS sequence"/>
</dbReference>
<dbReference type="EMBL" id="JAACVF010000100">
    <property type="protein sequence ID" value="NCN65208.1"/>
    <property type="molecule type" value="Genomic_DNA"/>
</dbReference>
<dbReference type="PANTHER" id="PTHR30547:SF5">
    <property type="entry name" value="NUCLEASE YHCG-RELATED"/>
    <property type="match status" value="1"/>
</dbReference>